<name>A0ACC0AUF8_CATRO</name>
<keyword evidence="2" id="KW-1185">Reference proteome</keyword>
<accession>A0ACC0AUF8</accession>
<organism evidence="1 2">
    <name type="scientific">Catharanthus roseus</name>
    <name type="common">Madagascar periwinkle</name>
    <name type="synonym">Vinca rosea</name>
    <dbReference type="NCBI Taxonomy" id="4058"/>
    <lineage>
        <taxon>Eukaryota</taxon>
        <taxon>Viridiplantae</taxon>
        <taxon>Streptophyta</taxon>
        <taxon>Embryophyta</taxon>
        <taxon>Tracheophyta</taxon>
        <taxon>Spermatophyta</taxon>
        <taxon>Magnoliopsida</taxon>
        <taxon>eudicotyledons</taxon>
        <taxon>Gunneridae</taxon>
        <taxon>Pentapetalae</taxon>
        <taxon>asterids</taxon>
        <taxon>lamiids</taxon>
        <taxon>Gentianales</taxon>
        <taxon>Apocynaceae</taxon>
        <taxon>Rauvolfioideae</taxon>
        <taxon>Vinceae</taxon>
        <taxon>Catharanthinae</taxon>
        <taxon>Catharanthus</taxon>
    </lineage>
</organism>
<sequence>MDARFLLFLLVLGTSSCCNARLDTTSLSPTKNGKISSEELQMNEQQQQAVEMMKVEGLCTLCEEVIAPILDYLSNSTNQTELTAALHMLCSFTFIFKDECDKKVDYYVPLIFNMSSSVTPQIFCTEIGLCEIVDFMSQNSPKNSCPFCHHAFKHLNDFELLLKACNAVEGSTNYVEMY</sequence>
<evidence type="ECO:0000313" key="1">
    <source>
        <dbReference type="EMBL" id="KAI5663083.1"/>
    </source>
</evidence>
<reference evidence="2" key="1">
    <citation type="journal article" date="2023" name="Nat. Plants">
        <title>Single-cell RNA sequencing provides a high-resolution roadmap for understanding the multicellular compartmentation of specialized metabolism.</title>
        <authorList>
            <person name="Sun S."/>
            <person name="Shen X."/>
            <person name="Li Y."/>
            <person name="Li Y."/>
            <person name="Wang S."/>
            <person name="Li R."/>
            <person name="Zhang H."/>
            <person name="Shen G."/>
            <person name="Guo B."/>
            <person name="Wei J."/>
            <person name="Xu J."/>
            <person name="St-Pierre B."/>
            <person name="Chen S."/>
            <person name="Sun C."/>
        </authorList>
    </citation>
    <scope>NUCLEOTIDE SEQUENCE [LARGE SCALE GENOMIC DNA]</scope>
</reference>
<proteinExistence type="predicted"/>
<dbReference type="Proteomes" id="UP001060085">
    <property type="component" value="Linkage Group LG05"/>
</dbReference>
<protein>
    <submittedName>
        <fullName evidence="1">Uncharacterized protein</fullName>
    </submittedName>
</protein>
<comment type="caution">
    <text evidence="1">The sequence shown here is derived from an EMBL/GenBank/DDBJ whole genome shotgun (WGS) entry which is preliminary data.</text>
</comment>
<gene>
    <name evidence="1" type="ORF">M9H77_22406</name>
</gene>
<evidence type="ECO:0000313" key="2">
    <source>
        <dbReference type="Proteomes" id="UP001060085"/>
    </source>
</evidence>
<dbReference type="EMBL" id="CM044705">
    <property type="protein sequence ID" value="KAI5663083.1"/>
    <property type="molecule type" value="Genomic_DNA"/>
</dbReference>